<dbReference type="Proteomes" id="UP000271469">
    <property type="component" value="Chromosome"/>
</dbReference>
<name>A0A3G8JP43_9ACTN</name>
<dbReference type="Pfam" id="PF01544">
    <property type="entry name" value="CorA"/>
    <property type="match status" value="1"/>
</dbReference>
<dbReference type="Gene3D" id="1.20.58.340">
    <property type="entry name" value="Magnesium transport protein CorA, transmembrane region"/>
    <property type="match status" value="2"/>
</dbReference>
<feature type="transmembrane region" description="Helical" evidence="8">
    <location>
        <begin position="318"/>
        <end position="339"/>
    </location>
</feature>
<proteinExistence type="inferred from homology"/>
<dbReference type="GO" id="GO:0050897">
    <property type="term" value="F:cobalt ion binding"/>
    <property type="evidence" value="ECO:0007669"/>
    <property type="project" value="TreeGrafter"/>
</dbReference>
<dbReference type="SUPFAM" id="SSF144083">
    <property type="entry name" value="Magnesium transport protein CorA, transmembrane region"/>
    <property type="match status" value="1"/>
</dbReference>
<evidence type="ECO:0000256" key="4">
    <source>
        <dbReference type="ARBA" id="ARBA00022475"/>
    </source>
</evidence>
<accession>A0A3G8JP43</accession>
<dbReference type="AlphaFoldDB" id="A0A3G8JP43"/>
<feature type="transmembrane region" description="Helical" evidence="8">
    <location>
        <begin position="289"/>
        <end position="306"/>
    </location>
</feature>
<keyword evidence="7 8" id="KW-0472">Membrane</keyword>
<evidence type="ECO:0000256" key="6">
    <source>
        <dbReference type="ARBA" id="ARBA00022989"/>
    </source>
</evidence>
<organism evidence="9 10">
    <name type="scientific">Gordonia insulae</name>
    <dbReference type="NCBI Taxonomy" id="2420509"/>
    <lineage>
        <taxon>Bacteria</taxon>
        <taxon>Bacillati</taxon>
        <taxon>Actinomycetota</taxon>
        <taxon>Actinomycetes</taxon>
        <taxon>Mycobacteriales</taxon>
        <taxon>Gordoniaceae</taxon>
        <taxon>Gordonia</taxon>
    </lineage>
</organism>
<evidence type="ECO:0000313" key="10">
    <source>
        <dbReference type="Proteomes" id="UP000271469"/>
    </source>
</evidence>
<dbReference type="GO" id="GO:0000287">
    <property type="term" value="F:magnesium ion binding"/>
    <property type="evidence" value="ECO:0007669"/>
    <property type="project" value="TreeGrafter"/>
</dbReference>
<dbReference type="EMBL" id="CP033972">
    <property type="protein sequence ID" value="AZG46753.1"/>
    <property type="molecule type" value="Genomic_DNA"/>
</dbReference>
<comment type="similarity">
    <text evidence="2">Belongs to the CorA metal ion transporter (MIT) (TC 1.A.35) family.</text>
</comment>
<keyword evidence="10" id="KW-1185">Reference proteome</keyword>
<keyword evidence="4" id="KW-1003">Cell membrane</keyword>
<evidence type="ECO:0000256" key="3">
    <source>
        <dbReference type="ARBA" id="ARBA00022448"/>
    </source>
</evidence>
<dbReference type="InterPro" id="IPR045863">
    <property type="entry name" value="CorA_TM1_TM2"/>
</dbReference>
<dbReference type="GO" id="GO:0015095">
    <property type="term" value="F:magnesium ion transmembrane transporter activity"/>
    <property type="evidence" value="ECO:0007669"/>
    <property type="project" value="TreeGrafter"/>
</dbReference>
<evidence type="ECO:0000313" key="9">
    <source>
        <dbReference type="EMBL" id="AZG46753.1"/>
    </source>
</evidence>
<dbReference type="OrthoDB" id="9803416at2"/>
<evidence type="ECO:0000256" key="7">
    <source>
        <dbReference type="ARBA" id="ARBA00023136"/>
    </source>
</evidence>
<dbReference type="InterPro" id="IPR045861">
    <property type="entry name" value="CorA_cytoplasmic_dom"/>
</dbReference>
<evidence type="ECO:0000256" key="1">
    <source>
        <dbReference type="ARBA" id="ARBA00004651"/>
    </source>
</evidence>
<dbReference type="GO" id="GO:0005886">
    <property type="term" value="C:plasma membrane"/>
    <property type="evidence" value="ECO:0007669"/>
    <property type="project" value="UniProtKB-SubCell"/>
</dbReference>
<keyword evidence="5 8" id="KW-0812">Transmembrane</keyword>
<dbReference type="GO" id="GO:0015087">
    <property type="term" value="F:cobalt ion transmembrane transporter activity"/>
    <property type="evidence" value="ECO:0007669"/>
    <property type="project" value="TreeGrafter"/>
</dbReference>
<dbReference type="SUPFAM" id="SSF143865">
    <property type="entry name" value="CorA soluble domain-like"/>
    <property type="match status" value="1"/>
</dbReference>
<comment type="subcellular location">
    <subcellularLocation>
        <location evidence="1">Cell membrane</location>
        <topology evidence="1">Multi-pass membrane protein</topology>
    </subcellularLocation>
</comment>
<gene>
    <name evidence="9" type="primary">corA_2</name>
    <name evidence="9" type="ORF">D7316_03357</name>
</gene>
<keyword evidence="3" id="KW-0813">Transport</keyword>
<keyword evidence="6 8" id="KW-1133">Transmembrane helix</keyword>
<dbReference type="PANTHER" id="PTHR46494:SF1">
    <property type="entry name" value="CORA FAMILY METAL ION TRANSPORTER (EUROFUNG)"/>
    <property type="match status" value="1"/>
</dbReference>
<protein>
    <submittedName>
        <fullName evidence="9">Cobalt/magnesium transport protein CorA</fullName>
    </submittedName>
</protein>
<dbReference type="CDD" id="cd12822">
    <property type="entry name" value="TmCorA-like"/>
    <property type="match status" value="1"/>
</dbReference>
<evidence type="ECO:0000256" key="5">
    <source>
        <dbReference type="ARBA" id="ARBA00022692"/>
    </source>
</evidence>
<sequence length="345" mass="39073">MSERIRGQIWRDGQKIDGFELGKVSDCIEDDRLLVWADLECPTHETMTRLADELDLDPFAVEDTTATAERVKTISYAHHTFLMVYAVTMTDDGGARDSDRAERGAPARPADRAKAFDLHRISVFIKKNALITVRLSEGFDIDQVTDRWDEIGGEQYGIGALLHGLLDVVVDGHFDAVQRLDDAIEDLEGSLFDEKVASRTLQRETYDLRKDLVLLRRVVLPMREVIGSIQRRRFDNEAPPELDPHFSDLYDHAIRAAEWTESLRDMITTVFETNLSLADARLNTVMKKLTAWAAIIAVPTAITGFYGQNVPYPGYDRLLGFITSTVLIVALVIGLYVSFRRRDWL</sequence>
<dbReference type="Gene3D" id="3.30.460.20">
    <property type="entry name" value="CorA soluble domain-like"/>
    <property type="match status" value="1"/>
</dbReference>
<dbReference type="KEGG" id="gom:D7316_03357"/>
<dbReference type="PANTHER" id="PTHR46494">
    <property type="entry name" value="CORA FAMILY METAL ION TRANSPORTER (EUROFUNG)"/>
    <property type="match status" value="1"/>
</dbReference>
<dbReference type="InterPro" id="IPR002523">
    <property type="entry name" value="MgTranspt_CorA/ZnTranspt_ZntB"/>
</dbReference>
<evidence type="ECO:0000256" key="8">
    <source>
        <dbReference type="SAM" id="Phobius"/>
    </source>
</evidence>
<dbReference type="RefSeq" id="WP_124709218.1">
    <property type="nucleotide sequence ID" value="NZ_CP033972.1"/>
</dbReference>
<evidence type="ECO:0000256" key="2">
    <source>
        <dbReference type="ARBA" id="ARBA00009765"/>
    </source>
</evidence>
<reference evidence="9 10" key="1">
    <citation type="submission" date="2018-11" db="EMBL/GenBank/DDBJ databases">
        <title>Gordonia insulae sp. nov., isolated from an island soil.</title>
        <authorList>
            <person name="Kim Y.S."/>
            <person name="Kim S.B."/>
        </authorList>
    </citation>
    <scope>NUCLEOTIDE SEQUENCE [LARGE SCALE GENOMIC DNA]</scope>
    <source>
        <strain evidence="9 10">MMS17-SY073</strain>
    </source>
</reference>